<name>A0ABQ3YUZ9_9ACTN</name>
<evidence type="ECO:0000313" key="2">
    <source>
        <dbReference type="Proteomes" id="UP000637628"/>
    </source>
</evidence>
<comment type="caution">
    <text evidence="1">The sequence shown here is derived from an EMBL/GenBank/DDBJ whole genome shotgun (WGS) entry which is preliminary data.</text>
</comment>
<accession>A0ABQ3YUZ9</accession>
<dbReference type="Proteomes" id="UP000637628">
    <property type="component" value="Unassembled WGS sequence"/>
</dbReference>
<organism evidence="1 2">
    <name type="scientific">Paractinoplanes durhamensis</name>
    <dbReference type="NCBI Taxonomy" id="113563"/>
    <lineage>
        <taxon>Bacteria</taxon>
        <taxon>Bacillati</taxon>
        <taxon>Actinomycetota</taxon>
        <taxon>Actinomycetes</taxon>
        <taxon>Micromonosporales</taxon>
        <taxon>Micromonosporaceae</taxon>
        <taxon>Paractinoplanes</taxon>
    </lineage>
</organism>
<reference evidence="1 2" key="1">
    <citation type="submission" date="2021-01" db="EMBL/GenBank/DDBJ databases">
        <title>Whole genome shotgun sequence of Actinoplanes durhamensis NBRC 14914.</title>
        <authorList>
            <person name="Komaki H."/>
            <person name="Tamura T."/>
        </authorList>
    </citation>
    <scope>NUCLEOTIDE SEQUENCE [LARGE SCALE GENOMIC DNA]</scope>
    <source>
        <strain evidence="1 2">NBRC 14914</strain>
    </source>
</reference>
<protein>
    <submittedName>
        <fullName evidence="1">Uncharacterized protein</fullName>
    </submittedName>
</protein>
<sequence>MPRWLLIVLVLAGLLWWHGVHCTDDTPAHLTTGASAGHAHTVDAGLAAGVAAHHEPAAEHGPDSAGEECQVVIKTTAGCTSAPVILTGLVRTYQVATPDIRPATVAAPPVTSGVTLIALGISRT</sequence>
<dbReference type="EMBL" id="BOML01000021">
    <property type="protein sequence ID" value="GIE01398.1"/>
    <property type="molecule type" value="Genomic_DNA"/>
</dbReference>
<gene>
    <name evidence="1" type="ORF">Adu01nite_27480</name>
</gene>
<proteinExistence type="predicted"/>
<keyword evidence="2" id="KW-1185">Reference proteome</keyword>
<evidence type="ECO:0000313" key="1">
    <source>
        <dbReference type="EMBL" id="GIE01398.1"/>
    </source>
</evidence>